<dbReference type="InterPro" id="IPR007016">
    <property type="entry name" value="O-antigen_ligase-rel_domated"/>
</dbReference>
<feature type="non-terminal residue" evidence="7">
    <location>
        <position position="1"/>
    </location>
</feature>
<organism evidence="7 8">
    <name type="scientific">Klebsiella michiganensis</name>
    <dbReference type="NCBI Taxonomy" id="1134687"/>
    <lineage>
        <taxon>Bacteria</taxon>
        <taxon>Pseudomonadati</taxon>
        <taxon>Pseudomonadota</taxon>
        <taxon>Gammaproteobacteria</taxon>
        <taxon>Enterobacterales</taxon>
        <taxon>Enterobacteriaceae</taxon>
        <taxon>Klebsiella/Raoultella group</taxon>
        <taxon>Klebsiella</taxon>
    </lineage>
</organism>
<dbReference type="GO" id="GO:0016020">
    <property type="term" value="C:membrane"/>
    <property type="evidence" value="ECO:0007669"/>
    <property type="project" value="UniProtKB-SubCell"/>
</dbReference>
<reference evidence="7 8" key="1">
    <citation type="submission" date="2017-11" db="EMBL/GenBank/DDBJ databases">
        <authorList>
            <person name="Han C.G."/>
        </authorList>
    </citation>
    <scope>NUCLEOTIDE SEQUENCE [LARGE SCALE GENOMIC DNA]</scope>
    <source>
        <strain evidence="7 8">A10</strain>
    </source>
</reference>
<feature type="non-terminal residue" evidence="7">
    <location>
        <position position="188"/>
    </location>
</feature>
<feature type="transmembrane region" description="Helical" evidence="5">
    <location>
        <begin position="45"/>
        <end position="70"/>
    </location>
</feature>
<evidence type="ECO:0000259" key="6">
    <source>
        <dbReference type="Pfam" id="PF04932"/>
    </source>
</evidence>
<feature type="transmembrane region" description="Helical" evidence="5">
    <location>
        <begin position="82"/>
        <end position="99"/>
    </location>
</feature>
<name>A0A2J5NDV0_9ENTR</name>
<evidence type="ECO:0000256" key="3">
    <source>
        <dbReference type="ARBA" id="ARBA00022989"/>
    </source>
</evidence>
<proteinExistence type="predicted"/>
<evidence type="ECO:0000256" key="4">
    <source>
        <dbReference type="ARBA" id="ARBA00023136"/>
    </source>
</evidence>
<reference evidence="7 8" key="2">
    <citation type="submission" date="2018-01" db="EMBL/GenBank/DDBJ databases">
        <title>Genomic study of Klebsiella pneumoniae.</title>
        <authorList>
            <person name="Yang Y."/>
            <person name="Bicalho R."/>
        </authorList>
    </citation>
    <scope>NUCLEOTIDE SEQUENCE [LARGE SCALE GENOMIC DNA]</scope>
    <source>
        <strain evidence="7 8">A10</strain>
    </source>
</reference>
<evidence type="ECO:0000313" key="7">
    <source>
        <dbReference type="EMBL" id="PLO51732.1"/>
    </source>
</evidence>
<keyword evidence="2 5" id="KW-0812">Transmembrane</keyword>
<sequence length="188" mass="21373">LFPITDKLSRFQLANDYIVCFALFFIICKKESIDFITKRTLSFSYYILVISVLISFSRYMMLVMAIGLMIKVFSVRKISAKGILVASASLFIFSMIYISNMDEINDAIALRFISDDNSVSDATRQLQIDCLSNAFEQKPLLGHGGLGDYSPNCPGPRDAEFSYEVQYLGFLYRYGILQTLFLVMLYVS</sequence>
<feature type="transmembrane region" description="Helical" evidence="5">
    <location>
        <begin position="170"/>
        <end position="187"/>
    </location>
</feature>
<dbReference type="Proteomes" id="UP000234667">
    <property type="component" value="Unassembled WGS sequence"/>
</dbReference>
<feature type="domain" description="O-antigen ligase-related" evidence="6">
    <location>
        <begin position="47"/>
        <end position="177"/>
    </location>
</feature>
<comment type="subcellular location">
    <subcellularLocation>
        <location evidence="1">Membrane</location>
        <topology evidence="1">Multi-pass membrane protein</topology>
    </subcellularLocation>
</comment>
<accession>A0A2J5NDV0</accession>
<dbReference type="EMBL" id="PIDR01002365">
    <property type="protein sequence ID" value="PLO51732.1"/>
    <property type="molecule type" value="Genomic_DNA"/>
</dbReference>
<comment type="caution">
    <text evidence="7">The sequence shown here is derived from an EMBL/GenBank/DDBJ whole genome shotgun (WGS) entry which is preliminary data.</text>
</comment>
<keyword evidence="3 5" id="KW-1133">Transmembrane helix</keyword>
<protein>
    <recommendedName>
        <fullName evidence="6">O-antigen ligase-related domain-containing protein</fullName>
    </recommendedName>
</protein>
<evidence type="ECO:0000256" key="5">
    <source>
        <dbReference type="SAM" id="Phobius"/>
    </source>
</evidence>
<dbReference type="Pfam" id="PF04932">
    <property type="entry name" value="Wzy_C"/>
    <property type="match status" value="1"/>
</dbReference>
<evidence type="ECO:0000256" key="1">
    <source>
        <dbReference type="ARBA" id="ARBA00004141"/>
    </source>
</evidence>
<keyword evidence="4 5" id="KW-0472">Membrane</keyword>
<gene>
    <name evidence="7" type="ORF">CWN49_37690</name>
</gene>
<evidence type="ECO:0000313" key="8">
    <source>
        <dbReference type="Proteomes" id="UP000234667"/>
    </source>
</evidence>
<dbReference type="AlphaFoldDB" id="A0A2J5NDV0"/>
<evidence type="ECO:0000256" key="2">
    <source>
        <dbReference type="ARBA" id="ARBA00022692"/>
    </source>
</evidence>